<comment type="caution">
    <text evidence="2">The sequence shown here is derived from an EMBL/GenBank/DDBJ whole genome shotgun (WGS) entry which is preliminary data.</text>
</comment>
<gene>
    <name evidence="2" type="ORF">WR25_16613</name>
</gene>
<dbReference type="Proteomes" id="UP000218231">
    <property type="component" value="Unassembled WGS sequence"/>
</dbReference>
<evidence type="ECO:0000256" key="1">
    <source>
        <dbReference type="SAM" id="MobiDB-lite"/>
    </source>
</evidence>
<feature type="region of interest" description="Disordered" evidence="1">
    <location>
        <begin position="75"/>
        <end position="131"/>
    </location>
</feature>
<name>A0A2A2M5B7_9BILA</name>
<dbReference type="AlphaFoldDB" id="A0A2A2M5B7"/>
<keyword evidence="3" id="KW-1185">Reference proteome</keyword>
<sequence>MREHVRIEQHPAEQHHGEADDEAPGPADRRDLVGQPVADTGARIGLIGGIAADQSAAFDTVENAPFLGIERMRGLAQQPQGEVGERDLGHAGHPRAGIAERNRPVPARSPRGNRAQTACPMPPGSAKRQPQ</sequence>
<evidence type="ECO:0000313" key="3">
    <source>
        <dbReference type="Proteomes" id="UP000218231"/>
    </source>
</evidence>
<feature type="compositionally biased region" description="Basic and acidic residues" evidence="1">
    <location>
        <begin position="1"/>
        <end position="18"/>
    </location>
</feature>
<evidence type="ECO:0000313" key="2">
    <source>
        <dbReference type="EMBL" id="PAV93505.1"/>
    </source>
</evidence>
<protein>
    <submittedName>
        <fullName evidence="2">Uncharacterized protein</fullName>
    </submittedName>
</protein>
<proteinExistence type="predicted"/>
<feature type="region of interest" description="Disordered" evidence="1">
    <location>
        <begin position="1"/>
        <end position="36"/>
    </location>
</feature>
<dbReference type="EMBL" id="LIAE01005162">
    <property type="protein sequence ID" value="PAV93505.1"/>
    <property type="molecule type" value="Genomic_DNA"/>
</dbReference>
<reference evidence="2 3" key="1">
    <citation type="journal article" date="2017" name="Curr. Biol.">
        <title>Genome architecture and evolution of a unichromosomal asexual nematode.</title>
        <authorList>
            <person name="Fradin H."/>
            <person name="Zegar C."/>
            <person name="Gutwein M."/>
            <person name="Lucas J."/>
            <person name="Kovtun M."/>
            <person name="Corcoran D."/>
            <person name="Baugh L.R."/>
            <person name="Kiontke K."/>
            <person name="Gunsalus K."/>
            <person name="Fitch D.H."/>
            <person name="Piano F."/>
        </authorList>
    </citation>
    <scope>NUCLEOTIDE SEQUENCE [LARGE SCALE GENOMIC DNA]</scope>
    <source>
        <strain evidence="2">PF1309</strain>
    </source>
</reference>
<accession>A0A2A2M5B7</accession>
<organism evidence="2 3">
    <name type="scientific">Diploscapter pachys</name>
    <dbReference type="NCBI Taxonomy" id="2018661"/>
    <lineage>
        <taxon>Eukaryota</taxon>
        <taxon>Metazoa</taxon>
        <taxon>Ecdysozoa</taxon>
        <taxon>Nematoda</taxon>
        <taxon>Chromadorea</taxon>
        <taxon>Rhabditida</taxon>
        <taxon>Rhabditina</taxon>
        <taxon>Rhabditomorpha</taxon>
        <taxon>Rhabditoidea</taxon>
        <taxon>Rhabditidae</taxon>
        <taxon>Diploscapter</taxon>
    </lineage>
</organism>